<comment type="caution">
    <text evidence="2">The sequence shown here is derived from an EMBL/GenBank/DDBJ whole genome shotgun (WGS) entry which is preliminary data.</text>
</comment>
<dbReference type="InterPro" id="IPR047579">
    <property type="entry name" value="DD_CABYR_SP17"/>
</dbReference>
<dbReference type="SUPFAM" id="SSF47391">
    <property type="entry name" value="Dimerization-anchoring domain of cAMP-dependent PK regulatory subunit"/>
    <property type="match status" value="1"/>
</dbReference>
<feature type="non-terminal residue" evidence="2">
    <location>
        <position position="1"/>
    </location>
</feature>
<evidence type="ECO:0000313" key="3">
    <source>
        <dbReference type="Proteomes" id="UP000627253"/>
    </source>
</evidence>
<protein>
    <submittedName>
        <fullName evidence="2">CABYR protein</fullName>
    </submittedName>
</protein>
<dbReference type="GO" id="GO:0035686">
    <property type="term" value="C:sperm fibrous sheath"/>
    <property type="evidence" value="ECO:0007669"/>
    <property type="project" value="TreeGrafter"/>
</dbReference>
<sequence length="216" mass="22701">EEMPVIRTRLVIPYGLTTLLEGVSRAAVVNHPEDLAEFFSLYFQGLAAFHREHPSLELAELVEQFEPKFLTAEEAAEEPAGPAHTAAPRDCRQRESCSDTQQNQLPEGPDARCSSKLTQRPSSTSSFAGSTSPPAPEGAATPEPAALVYVPAEPAALAAHLLGNSSSSCSLGPAATSLQPLPAACLPSQHQLTPEGASERASAVSHPSLRDVATSL</sequence>
<dbReference type="GO" id="GO:0005737">
    <property type="term" value="C:cytoplasm"/>
    <property type="evidence" value="ECO:0007669"/>
    <property type="project" value="TreeGrafter"/>
</dbReference>
<dbReference type="Gene3D" id="1.20.890.10">
    <property type="entry name" value="cAMP-dependent protein kinase regulatory subunit, dimerization-anchoring domain"/>
    <property type="match status" value="1"/>
</dbReference>
<keyword evidence="3" id="KW-1185">Reference proteome</keyword>
<dbReference type="GO" id="GO:0005509">
    <property type="term" value="F:calcium ion binding"/>
    <property type="evidence" value="ECO:0007669"/>
    <property type="project" value="InterPro"/>
</dbReference>
<accession>A0A852J8L0</accession>
<dbReference type="Proteomes" id="UP000627253">
    <property type="component" value="Unassembled WGS sequence"/>
</dbReference>
<feature type="compositionally biased region" description="Low complexity" evidence="1">
    <location>
        <begin position="121"/>
        <end position="141"/>
    </location>
</feature>
<reference evidence="2" key="1">
    <citation type="submission" date="2020-02" db="EMBL/GenBank/DDBJ databases">
        <title>Bird 10,000 Genomes (B10K) Project - Family phase.</title>
        <authorList>
            <person name="Zhang G."/>
        </authorList>
    </citation>
    <scope>NUCLEOTIDE SEQUENCE</scope>
    <source>
        <strain evidence="2">B10K-DU-002-37</strain>
        <tissue evidence="2">Muscle</tissue>
    </source>
</reference>
<proteinExistence type="predicted"/>
<dbReference type="InterPro" id="IPR038848">
    <property type="entry name" value="CABYR"/>
</dbReference>
<feature type="region of interest" description="Disordered" evidence="1">
    <location>
        <begin position="189"/>
        <end position="216"/>
    </location>
</feature>
<feature type="non-terminal residue" evidence="2">
    <location>
        <position position="216"/>
    </location>
</feature>
<feature type="region of interest" description="Disordered" evidence="1">
    <location>
        <begin position="75"/>
        <end position="141"/>
    </location>
</feature>
<feature type="compositionally biased region" description="Basic and acidic residues" evidence="1">
    <location>
        <begin position="87"/>
        <end position="97"/>
    </location>
</feature>
<dbReference type="PANTHER" id="PTHR15494">
    <property type="entry name" value="CALCIUM-BINDING TYROSINE PHOSPHORYLATION-REGULATED PROTEIN"/>
    <property type="match status" value="1"/>
</dbReference>
<evidence type="ECO:0000313" key="2">
    <source>
        <dbReference type="EMBL" id="NXX47038.1"/>
    </source>
</evidence>
<dbReference type="GO" id="GO:0048240">
    <property type="term" value="P:sperm capacitation"/>
    <property type="evidence" value="ECO:0007669"/>
    <property type="project" value="InterPro"/>
</dbReference>
<dbReference type="OrthoDB" id="252964at2759"/>
<organism evidence="2 3">
    <name type="scientific">Tricholaema leucomelas</name>
    <name type="common">pied barbet</name>
    <dbReference type="NCBI Taxonomy" id="240729"/>
    <lineage>
        <taxon>Eukaryota</taxon>
        <taxon>Metazoa</taxon>
        <taxon>Chordata</taxon>
        <taxon>Craniata</taxon>
        <taxon>Vertebrata</taxon>
        <taxon>Euteleostomi</taxon>
        <taxon>Archelosauria</taxon>
        <taxon>Archosauria</taxon>
        <taxon>Dinosauria</taxon>
        <taxon>Saurischia</taxon>
        <taxon>Theropoda</taxon>
        <taxon>Coelurosauria</taxon>
        <taxon>Aves</taxon>
        <taxon>Neognathae</taxon>
        <taxon>Neoaves</taxon>
        <taxon>Telluraves</taxon>
        <taxon>Coraciimorphae</taxon>
        <taxon>Piciformes</taxon>
        <taxon>Lybiidae</taxon>
        <taxon>Tricholaema lacrymosa</taxon>
    </lineage>
</organism>
<name>A0A852J8L0_9PICI</name>
<evidence type="ECO:0000256" key="1">
    <source>
        <dbReference type="SAM" id="MobiDB-lite"/>
    </source>
</evidence>
<gene>
    <name evidence="2" type="primary">Cabyr</name>
    <name evidence="2" type="ORF">TRILEU_R15183</name>
</gene>
<dbReference type="AlphaFoldDB" id="A0A852J8L0"/>
<dbReference type="PANTHER" id="PTHR15494:SF0">
    <property type="entry name" value="CALCIUM-BINDING TYROSINE PHOSPHORYLATION-REGULATED PROTEIN"/>
    <property type="match status" value="1"/>
</dbReference>
<dbReference type="CDD" id="cd12100">
    <property type="entry name" value="DD_CABYR_SP17"/>
    <property type="match status" value="1"/>
</dbReference>
<dbReference type="EMBL" id="WAAF01014245">
    <property type="protein sequence ID" value="NXX47038.1"/>
    <property type="molecule type" value="Genomic_DNA"/>
</dbReference>